<dbReference type="Proteomes" id="UP000244005">
    <property type="component" value="Unassembled WGS sequence"/>
</dbReference>
<accession>A0A2R6WLT5</accession>
<proteinExistence type="predicted"/>
<sequence>MSCPKKKQQAARCRNSDNISHLCSTGGGDLEILPGDQTLRRTSKMASRSVSVSYERPLVASRASSTFGCGGVTESRRTSPYYCSLGDEAVARHLEPDVTSGASSGHRRSDE</sequence>
<dbReference type="AlphaFoldDB" id="A0A2R6WLT5"/>
<reference evidence="2" key="1">
    <citation type="journal article" date="2017" name="Cell">
        <title>Insights into land plant evolution garnered from the Marchantia polymorpha genome.</title>
        <authorList>
            <person name="Bowman J.L."/>
            <person name="Kohchi T."/>
            <person name="Yamato K.T."/>
            <person name="Jenkins J."/>
            <person name="Shu S."/>
            <person name="Ishizaki K."/>
            <person name="Yamaoka S."/>
            <person name="Nishihama R."/>
            <person name="Nakamura Y."/>
            <person name="Berger F."/>
            <person name="Adam C."/>
            <person name="Aki S.S."/>
            <person name="Althoff F."/>
            <person name="Araki T."/>
            <person name="Arteaga-Vazquez M.A."/>
            <person name="Balasubrmanian S."/>
            <person name="Barry K."/>
            <person name="Bauer D."/>
            <person name="Boehm C.R."/>
            <person name="Briginshaw L."/>
            <person name="Caballero-Perez J."/>
            <person name="Catarino B."/>
            <person name="Chen F."/>
            <person name="Chiyoda S."/>
            <person name="Chovatia M."/>
            <person name="Davies K.M."/>
            <person name="Delmans M."/>
            <person name="Demura T."/>
            <person name="Dierschke T."/>
            <person name="Dolan L."/>
            <person name="Dorantes-Acosta A.E."/>
            <person name="Eklund D.M."/>
            <person name="Florent S.N."/>
            <person name="Flores-Sandoval E."/>
            <person name="Fujiyama A."/>
            <person name="Fukuzawa H."/>
            <person name="Galik B."/>
            <person name="Grimanelli D."/>
            <person name="Grimwood J."/>
            <person name="Grossniklaus U."/>
            <person name="Hamada T."/>
            <person name="Haseloff J."/>
            <person name="Hetherington A.J."/>
            <person name="Higo A."/>
            <person name="Hirakawa Y."/>
            <person name="Hundley H.N."/>
            <person name="Ikeda Y."/>
            <person name="Inoue K."/>
            <person name="Inoue S.I."/>
            <person name="Ishida S."/>
            <person name="Jia Q."/>
            <person name="Kakita M."/>
            <person name="Kanazawa T."/>
            <person name="Kawai Y."/>
            <person name="Kawashima T."/>
            <person name="Kennedy M."/>
            <person name="Kinose K."/>
            <person name="Kinoshita T."/>
            <person name="Kohara Y."/>
            <person name="Koide E."/>
            <person name="Komatsu K."/>
            <person name="Kopischke S."/>
            <person name="Kubo M."/>
            <person name="Kyozuka J."/>
            <person name="Lagercrantz U."/>
            <person name="Lin S.S."/>
            <person name="Lindquist E."/>
            <person name="Lipzen A.M."/>
            <person name="Lu C.W."/>
            <person name="De Luna E."/>
            <person name="Martienssen R.A."/>
            <person name="Minamino N."/>
            <person name="Mizutani M."/>
            <person name="Mizutani M."/>
            <person name="Mochizuki N."/>
            <person name="Monte I."/>
            <person name="Mosher R."/>
            <person name="Nagasaki H."/>
            <person name="Nakagami H."/>
            <person name="Naramoto S."/>
            <person name="Nishitani K."/>
            <person name="Ohtani M."/>
            <person name="Okamoto T."/>
            <person name="Okumura M."/>
            <person name="Phillips J."/>
            <person name="Pollak B."/>
            <person name="Reinders A."/>
            <person name="Rovekamp M."/>
            <person name="Sano R."/>
            <person name="Sawa S."/>
            <person name="Schmid M.W."/>
            <person name="Shirakawa M."/>
            <person name="Solano R."/>
            <person name="Spunde A."/>
            <person name="Suetsugu N."/>
            <person name="Sugano S."/>
            <person name="Sugiyama A."/>
            <person name="Sun R."/>
            <person name="Suzuki Y."/>
            <person name="Takenaka M."/>
            <person name="Takezawa D."/>
            <person name="Tomogane H."/>
            <person name="Tsuzuki M."/>
            <person name="Ueda T."/>
            <person name="Umeda M."/>
            <person name="Ward J.M."/>
            <person name="Watanabe Y."/>
            <person name="Yazaki K."/>
            <person name="Yokoyama R."/>
            <person name="Yoshitake Y."/>
            <person name="Yotsui I."/>
            <person name="Zachgo S."/>
            <person name="Schmutz J."/>
        </authorList>
    </citation>
    <scope>NUCLEOTIDE SEQUENCE [LARGE SCALE GENOMIC DNA]</scope>
    <source>
        <strain evidence="2">Tak-1</strain>
    </source>
</reference>
<gene>
    <name evidence="1" type="ORF">MARPO_0076s0041</name>
</gene>
<organism evidence="1 2">
    <name type="scientific">Marchantia polymorpha</name>
    <name type="common">Common liverwort</name>
    <name type="synonym">Marchantia aquatica</name>
    <dbReference type="NCBI Taxonomy" id="3197"/>
    <lineage>
        <taxon>Eukaryota</taxon>
        <taxon>Viridiplantae</taxon>
        <taxon>Streptophyta</taxon>
        <taxon>Embryophyta</taxon>
        <taxon>Marchantiophyta</taxon>
        <taxon>Marchantiopsida</taxon>
        <taxon>Marchantiidae</taxon>
        <taxon>Marchantiales</taxon>
        <taxon>Marchantiaceae</taxon>
        <taxon>Marchantia</taxon>
    </lineage>
</organism>
<keyword evidence="2" id="KW-1185">Reference proteome</keyword>
<dbReference type="EMBL" id="KZ772748">
    <property type="protein sequence ID" value="PTQ34797.1"/>
    <property type="molecule type" value="Genomic_DNA"/>
</dbReference>
<evidence type="ECO:0000313" key="2">
    <source>
        <dbReference type="Proteomes" id="UP000244005"/>
    </source>
</evidence>
<name>A0A2R6WLT5_MARPO</name>
<protein>
    <submittedName>
        <fullName evidence="1">Uncharacterized protein</fullName>
    </submittedName>
</protein>
<evidence type="ECO:0000313" key="1">
    <source>
        <dbReference type="EMBL" id="PTQ34797.1"/>
    </source>
</evidence>